<organism evidence="2">
    <name type="scientific">Hyalella azteca</name>
    <name type="common">Amphipod</name>
    <dbReference type="NCBI Taxonomy" id="294128"/>
    <lineage>
        <taxon>Eukaryota</taxon>
        <taxon>Metazoa</taxon>
        <taxon>Ecdysozoa</taxon>
        <taxon>Arthropoda</taxon>
        <taxon>Crustacea</taxon>
        <taxon>Multicrustacea</taxon>
        <taxon>Malacostraca</taxon>
        <taxon>Eumalacostraca</taxon>
        <taxon>Peracarida</taxon>
        <taxon>Amphipoda</taxon>
        <taxon>Senticaudata</taxon>
        <taxon>Talitrida</taxon>
        <taxon>Talitroidea</taxon>
        <taxon>Hyalellidae</taxon>
        <taxon>Hyalella</taxon>
    </lineage>
</organism>
<gene>
    <name evidence="2" type="ORF">HAZT_HAZT011214</name>
</gene>
<dbReference type="InterPro" id="IPR015915">
    <property type="entry name" value="Kelch-typ_b-propeller"/>
</dbReference>
<name>A0A6A0H3I2_HYAAZ</name>
<dbReference type="Pfam" id="PF01344">
    <property type="entry name" value="Kelch_1"/>
    <property type="match status" value="1"/>
</dbReference>
<evidence type="ECO:0000313" key="2">
    <source>
        <dbReference type="EMBL" id="KAA0196792.1"/>
    </source>
</evidence>
<comment type="caution">
    <text evidence="2">The sequence shown here is derived from an EMBL/GenBank/DDBJ whole genome shotgun (WGS) entry which is preliminary data.</text>
</comment>
<dbReference type="EMBL" id="JQDR03008703">
    <property type="protein sequence ID" value="KAA0196792.1"/>
    <property type="molecule type" value="Genomic_DNA"/>
</dbReference>
<keyword evidence="1" id="KW-0880">Kelch repeat</keyword>
<dbReference type="Proteomes" id="UP000711488">
    <property type="component" value="Unassembled WGS sequence"/>
</dbReference>
<sequence length="73" mass="7882">MWSSVTGSVGPGGVGADAVPGARHKHAVCCCPPSVFLLAGRHGNFPLKDFWCYDLGEHGNFPLKDFWCYDLGE</sequence>
<accession>A0A6A0H3I2</accession>
<proteinExistence type="predicted"/>
<protein>
    <submittedName>
        <fullName evidence="2">Uncharacterized protein</fullName>
    </submittedName>
</protein>
<reference evidence="2" key="3">
    <citation type="submission" date="2019-06" db="EMBL/GenBank/DDBJ databases">
        <authorList>
            <person name="Poynton C."/>
            <person name="Hasenbein S."/>
            <person name="Benoit J.B."/>
            <person name="Sepulveda M.S."/>
            <person name="Poelchau M.F."/>
            <person name="Murali S.C."/>
            <person name="Chen S."/>
            <person name="Glastad K.M."/>
            <person name="Werren J.H."/>
            <person name="Vineis J.H."/>
            <person name="Bowen J.L."/>
            <person name="Friedrich M."/>
            <person name="Jones J."/>
            <person name="Robertson H.M."/>
            <person name="Feyereisen R."/>
            <person name="Mechler-Hickson A."/>
            <person name="Mathers N."/>
            <person name="Lee C.E."/>
            <person name="Colbourne J.K."/>
            <person name="Biales A."/>
            <person name="Johnston J.S."/>
            <person name="Wellborn G.A."/>
            <person name="Rosendale A.J."/>
            <person name="Cridge A.G."/>
            <person name="Munoz-Torres M.C."/>
            <person name="Bain P.A."/>
            <person name="Manny A.R."/>
            <person name="Major K.M."/>
            <person name="Lambert F.N."/>
            <person name="Vulpe C.D."/>
            <person name="Tuck P."/>
            <person name="Blalock B.J."/>
            <person name="Lin Y.-Y."/>
            <person name="Smith M.E."/>
            <person name="Ochoa-Acuna H."/>
            <person name="Chen M.-J.M."/>
            <person name="Childers C.P."/>
            <person name="Qu J."/>
            <person name="Dugan S."/>
            <person name="Lee S.L."/>
            <person name="Chao H."/>
            <person name="Dinh H."/>
            <person name="Han Y."/>
            <person name="Doddapaneni H."/>
            <person name="Worley K.C."/>
            <person name="Muzny D.M."/>
            <person name="Gibbs R.A."/>
            <person name="Richards S."/>
        </authorList>
    </citation>
    <scope>NUCLEOTIDE SEQUENCE</scope>
    <source>
        <strain evidence="2">HAZT.00-mixed</strain>
        <tissue evidence="2">Whole organism</tissue>
    </source>
</reference>
<evidence type="ECO:0000256" key="1">
    <source>
        <dbReference type="ARBA" id="ARBA00022441"/>
    </source>
</evidence>
<dbReference type="InterPro" id="IPR006652">
    <property type="entry name" value="Kelch_1"/>
</dbReference>
<dbReference type="Gene3D" id="2.120.10.80">
    <property type="entry name" value="Kelch-type beta propeller"/>
    <property type="match status" value="1"/>
</dbReference>
<reference evidence="2" key="2">
    <citation type="journal article" date="2018" name="Environ. Sci. Technol.">
        <title>The Toxicogenome of Hyalella azteca: A Model for Sediment Ecotoxicology and Evolutionary Toxicology.</title>
        <authorList>
            <person name="Poynton H.C."/>
            <person name="Hasenbein S."/>
            <person name="Benoit J.B."/>
            <person name="Sepulveda M.S."/>
            <person name="Poelchau M.F."/>
            <person name="Hughes D.S.T."/>
            <person name="Murali S.C."/>
            <person name="Chen S."/>
            <person name="Glastad K.M."/>
            <person name="Goodisman M.A.D."/>
            <person name="Werren J.H."/>
            <person name="Vineis J.H."/>
            <person name="Bowen J.L."/>
            <person name="Friedrich M."/>
            <person name="Jones J."/>
            <person name="Robertson H.M."/>
            <person name="Feyereisen R."/>
            <person name="Mechler-Hickson A."/>
            <person name="Mathers N."/>
            <person name="Lee C.E."/>
            <person name="Colbourne J.K."/>
            <person name="Biales A."/>
            <person name="Johnston J.S."/>
            <person name="Wellborn G.A."/>
            <person name="Rosendale A.J."/>
            <person name="Cridge A.G."/>
            <person name="Munoz-Torres M.C."/>
            <person name="Bain P.A."/>
            <person name="Manny A.R."/>
            <person name="Major K.M."/>
            <person name="Lambert F.N."/>
            <person name="Vulpe C.D."/>
            <person name="Tuck P."/>
            <person name="Blalock B.J."/>
            <person name="Lin Y.Y."/>
            <person name="Smith M.E."/>
            <person name="Ochoa-Acuna H."/>
            <person name="Chen M.M."/>
            <person name="Childers C.P."/>
            <person name="Qu J."/>
            <person name="Dugan S."/>
            <person name="Lee S.L."/>
            <person name="Chao H."/>
            <person name="Dinh H."/>
            <person name="Han Y."/>
            <person name="Doddapaneni H."/>
            <person name="Worley K.C."/>
            <person name="Muzny D.M."/>
            <person name="Gibbs R.A."/>
            <person name="Richards S."/>
        </authorList>
    </citation>
    <scope>NUCLEOTIDE SEQUENCE</scope>
    <source>
        <strain evidence="2">HAZT.00-mixed</strain>
        <tissue evidence="2">Whole organism</tissue>
    </source>
</reference>
<dbReference type="AlphaFoldDB" id="A0A6A0H3I2"/>
<dbReference type="SUPFAM" id="SSF117281">
    <property type="entry name" value="Kelch motif"/>
    <property type="match status" value="1"/>
</dbReference>
<reference evidence="2" key="1">
    <citation type="submission" date="2014-08" db="EMBL/GenBank/DDBJ databases">
        <authorList>
            <person name="Murali S."/>
            <person name="Richards S."/>
            <person name="Bandaranaike D."/>
            <person name="Bellair M."/>
            <person name="Blankenburg K."/>
            <person name="Chao H."/>
            <person name="Dinh H."/>
            <person name="Doddapaneni H."/>
            <person name="Dugan-Rocha S."/>
            <person name="Elkadiri S."/>
            <person name="Gnanaolivu R."/>
            <person name="Hughes D."/>
            <person name="Lee S."/>
            <person name="Li M."/>
            <person name="Ming W."/>
            <person name="Munidasa M."/>
            <person name="Muniz J."/>
            <person name="Nguyen L."/>
            <person name="Osuji N."/>
            <person name="Pu L.-L."/>
            <person name="Puazo M."/>
            <person name="Skinner E."/>
            <person name="Qu C."/>
            <person name="Quiroz J."/>
            <person name="Raj R."/>
            <person name="Weissenberger G."/>
            <person name="Xin Y."/>
            <person name="Zou X."/>
            <person name="Han Y."/>
            <person name="Worley K."/>
            <person name="Muzny D."/>
            <person name="Gibbs R."/>
        </authorList>
    </citation>
    <scope>NUCLEOTIDE SEQUENCE</scope>
    <source>
        <strain evidence="2">HAZT.00-mixed</strain>
        <tissue evidence="2">Whole organism</tissue>
    </source>
</reference>